<evidence type="ECO:0000256" key="1">
    <source>
        <dbReference type="ARBA" id="ARBA00022729"/>
    </source>
</evidence>
<name>A0A1I4P520_9BACI</name>
<evidence type="ECO:0000259" key="3">
    <source>
        <dbReference type="Pfam" id="PF11611"/>
    </source>
</evidence>
<dbReference type="PROSITE" id="PS51257">
    <property type="entry name" value="PROKAR_LIPOPROTEIN"/>
    <property type="match status" value="1"/>
</dbReference>
<dbReference type="RefSeq" id="WP_091484836.1">
    <property type="nucleotide sequence ID" value="NZ_FOTR01000010.1"/>
</dbReference>
<dbReference type="Proteomes" id="UP000198565">
    <property type="component" value="Unassembled WGS sequence"/>
</dbReference>
<feature type="compositionally biased region" description="Basic and acidic residues" evidence="2">
    <location>
        <begin position="48"/>
        <end position="64"/>
    </location>
</feature>
<dbReference type="Gene3D" id="2.60.40.1240">
    <property type="match status" value="1"/>
</dbReference>
<reference evidence="5" key="1">
    <citation type="submission" date="2016-10" db="EMBL/GenBank/DDBJ databases">
        <authorList>
            <person name="Varghese N."/>
            <person name="Submissions S."/>
        </authorList>
    </citation>
    <scope>NUCLEOTIDE SEQUENCE [LARGE SCALE GENOMIC DNA]</scope>
    <source>
        <strain evidence="5">CGMCC 1.4250</strain>
    </source>
</reference>
<feature type="compositionally biased region" description="Polar residues" evidence="2">
    <location>
        <begin position="31"/>
        <end position="41"/>
    </location>
</feature>
<evidence type="ECO:0000256" key="2">
    <source>
        <dbReference type="SAM" id="MobiDB-lite"/>
    </source>
</evidence>
<dbReference type="OrthoDB" id="2972862at2"/>
<feature type="domain" description="DUF4352" evidence="3">
    <location>
        <begin position="78"/>
        <end position="181"/>
    </location>
</feature>
<gene>
    <name evidence="4" type="ORF">SAMN04487943_11080</name>
</gene>
<evidence type="ECO:0000313" key="5">
    <source>
        <dbReference type="Proteomes" id="UP000198565"/>
    </source>
</evidence>
<keyword evidence="1" id="KW-0732">Signal</keyword>
<accession>A0A1I4P520</accession>
<organism evidence="4 5">
    <name type="scientific">Gracilibacillus orientalis</name>
    <dbReference type="NCBI Taxonomy" id="334253"/>
    <lineage>
        <taxon>Bacteria</taxon>
        <taxon>Bacillati</taxon>
        <taxon>Bacillota</taxon>
        <taxon>Bacilli</taxon>
        <taxon>Bacillales</taxon>
        <taxon>Bacillaceae</taxon>
        <taxon>Gracilibacillus</taxon>
    </lineage>
</organism>
<keyword evidence="5" id="KW-1185">Reference proteome</keyword>
<sequence length="204" mass="22762">MKKLTVIGVLLAMLLIACNNENEEDNDINDSTGDASEQESSTNDDSESEKQEEQGRETTDKDNSNNEGLKLGETGAVTSGVGDYNITVDSFEILDEVNGEESMMEMFVLVHLKVENTGNEPFEGKSIYKAKLFDDQELSQGNLFHHGINELTEEEIQPGETVETEMVFYADPSDYFELVFNFGLVDDVATTLSWEFELDEASKQ</sequence>
<protein>
    <recommendedName>
        <fullName evidence="3">DUF4352 domain-containing protein</fullName>
    </recommendedName>
</protein>
<dbReference type="InterPro" id="IPR029051">
    <property type="entry name" value="DUF4352"/>
</dbReference>
<dbReference type="AlphaFoldDB" id="A0A1I4P520"/>
<dbReference type="EMBL" id="FOTR01000010">
    <property type="protein sequence ID" value="SFM22839.1"/>
    <property type="molecule type" value="Genomic_DNA"/>
</dbReference>
<proteinExistence type="predicted"/>
<evidence type="ECO:0000313" key="4">
    <source>
        <dbReference type="EMBL" id="SFM22839.1"/>
    </source>
</evidence>
<dbReference type="InterPro" id="IPR029050">
    <property type="entry name" value="Immunoprotect_excell_Ig-like"/>
</dbReference>
<dbReference type="Pfam" id="PF11611">
    <property type="entry name" value="DUF4352"/>
    <property type="match status" value="1"/>
</dbReference>
<feature type="region of interest" description="Disordered" evidence="2">
    <location>
        <begin position="22"/>
        <end position="76"/>
    </location>
</feature>
<dbReference type="STRING" id="334253.SAMN04487943_11080"/>